<keyword evidence="1" id="KW-0732">Signal</keyword>
<name>A0A2N9YFX6_9GAMM</name>
<dbReference type="KEGG" id="blep:AL038_12015"/>
<feature type="signal peptide" evidence="1">
    <location>
        <begin position="1"/>
        <end position="23"/>
    </location>
</feature>
<keyword evidence="3" id="KW-1185">Reference proteome</keyword>
<reference evidence="3" key="1">
    <citation type="submission" date="2016-12" db="EMBL/GenBank/DDBJ databases">
        <title>Complete Genome Sequence of Beggiatoa leptomitiformis D-401.</title>
        <authorList>
            <person name="Fomenkov A."/>
            <person name="Vincze T."/>
            <person name="Grabovich M."/>
            <person name="Anton B.P."/>
            <person name="Dubinina G."/>
            <person name="Orlova M."/>
            <person name="Belousova E."/>
            <person name="Roberts R.J."/>
        </authorList>
    </citation>
    <scope>NUCLEOTIDE SEQUENCE [LARGE SCALE GENOMIC DNA]</scope>
    <source>
        <strain evidence="3">D-401</strain>
    </source>
</reference>
<evidence type="ECO:0000313" key="2">
    <source>
        <dbReference type="EMBL" id="AUI69383.1"/>
    </source>
</evidence>
<evidence type="ECO:0008006" key="4">
    <source>
        <dbReference type="Google" id="ProtNLM"/>
    </source>
</evidence>
<dbReference type="Proteomes" id="UP000234271">
    <property type="component" value="Chromosome"/>
</dbReference>
<gene>
    <name evidence="2" type="ORF">BLE401_12250</name>
</gene>
<accession>A0A2N9YFX6</accession>
<proteinExistence type="predicted"/>
<protein>
    <recommendedName>
        <fullName evidence="4">Copper resistance protein NlpE</fullName>
    </recommendedName>
</protein>
<organism evidence="2 3">
    <name type="scientific">Beggiatoa leptomitoformis</name>
    <dbReference type="NCBI Taxonomy" id="288004"/>
    <lineage>
        <taxon>Bacteria</taxon>
        <taxon>Pseudomonadati</taxon>
        <taxon>Pseudomonadota</taxon>
        <taxon>Gammaproteobacteria</taxon>
        <taxon>Thiotrichales</taxon>
        <taxon>Thiotrichaceae</taxon>
        <taxon>Beggiatoa</taxon>
    </lineage>
</organism>
<feature type="chain" id="PRO_5014634378" description="Copper resistance protein NlpE" evidence="1">
    <location>
        <begin position="24"/>
        <end position="173"/>
    </location>
</feature>
<dbReference type="AlphaFoldDB" id="A0A2N9YFX6"/>
<dbReference type="OrthoDB" id="964913at2"/>
<evidence type="ECO:0000256" key="1">
    <source>
        <dbReference type="SAM" id="SignalP"/>
    </source>
</evidence>
<sequence length="173" mass="19320">MRKLIICIPCILSALMLPVVSSAAENCTFEQTHSYESLEFVIQGTGCDVHQWEIQVTNEGKPFTQLKGEGNRLNNAWVTDMDGDGNPEIILQTITVSKTAEENISLTELSGTTFSPSQTVPILTEEEKAHYQGHDNFTVEDGQIVRTFPIEPVGVTKQIFYQFLDKKLVVKMP</sequence>
<dbReference type="RefSeq" id="WP_062153160.1">
    <property type="nucleotide sequence ID" value="NZ_CP012373.2"/>
</dbReference>
<evidence type="ECO:0000313" key="3">
    <source>
        <dbReference type="Proteomes" id="UP000234271"/>
    </source>
</evidence>
<dbReference type="EMBL" id="CP018889">
    <property type="protein sequence ID" value="AUI69383.1"/>
    <property type="molecule type" value="Genomic_DNA"/>
</dbReference>